<feature type="region of interest" description="Disordered" evidence="1">
    <location>
        <begin position="131"/>
        <end position="158"/>
    </location>
</feature>
<dbReference type="RefSeq" id="WP_277866585.1">
    <property type="nucleotide sequence ID" value="NZ_JAKKUT010000002.1"/>
</dbReference>
<evidence type="ECO:0000313" key="3">
    <source>
        <dbReference type="Proteomes" id="UP001154265"/>
    </source>
</evidence>
<protein>
    <submittedName>
        <fullName evidence="2">TIGR04376 family protein</fullName>
    </submittedName>
</protein>
<dbReference type="InterPro" id="IPR030816">
    <property type="entry name" value="CHP04376"/>
</dbReference>
<sequence>MTFLDDLAAFLEQRLDDFIRANPGLELNLILLDIQEQERHTLHLLQTLEQKCQTCEKDILGLVEDIRRWHDRVKKAEAAGRADLAKLAREKEEELRQRGQDLWGQRTQAQAQVEPTRLLLAKIRDRRKELETRIPQPQGTPPPKASYTPPKSDRTDPIEAQFRNWELEAALKELKTSMGL</sequence>
<evidence type="ECO:0000256" key="1">
    <source>
        <dbReference type="SAM" id="MobiDB-lite"/>
    </source>
</evidence>
<dbReference type="Proteomes" id="UP001154265">
    <property type="component" value="Unassembled WGS sequence"/>
</dbReference>
<dbReference type="EMBL" id="JAKKUT010000002">
    <property type="protein sequence ID" value="MDG2990680.1"/>
    <property type="molecule type" value="Genomic_DNA"/>
</dbReference>
<dbReference type="NCBIfam" id="TIGR04376">
    <property type="entry name" value="TIGR04376 family protein"/>
    <property type="match status" value="1"/>
</dbReference>
<evidence type="ECO:0000313" key="2">
    <source>
        <dbReference type="EMBL" id="MDG2990680.1"/>
    </source>
</evidence>
<gene>
    <name evidence="2" type="ORF">L3556_07000</name>
</gene>
<comment type="caution">
    <text evidence="2">The sequence shown here is derived from an EMBL/GenBank/DDBJ whole genome shotgun (WGS) entry which is preliminary data.</text>
</comment>
<reference evidence="2" key="2">
    <citation type="submission" date="2022-01" db="EMBL/GenBank/DDBJ databases">
        <authorList>
            <person name="Zivanovic Y."/>
            <person name="Moreira D."/>
            <person name="Lopez-Garcia P."/>
        </authorList>
    </citation>
    <scope>NUCLEOTIDE SEQUENCE</scope>
    <source>
        <strain evidence="2">G9</strain>
    </source>
</reference>
<accession>A0ABT6EZ54</accession>
<proteinExistence type="predicted"/>
<organism evidence="2 3">
    <name type="scientific">Candidatus Synechococcus calcipolaris G9</name>
    <dbReference type="NCBI Taxonomy" id="1497997"/>
    <lineage>
        <taxon>Bacteria</taxon>
        <taxon>Bacillati</taxon>
        <taxon>Cyanobacteriota</taxon>
        <taxon>Cyanophyceae</taxon>
        <taxon>Synechococcales</taxon>
        <taxon>Synechococcaceae</taxon>
        <taxon>Synechococcus</taxon>
    </lineage>
</organism>
<name>A0ABT6EZ54_9SYNE</name>
<keyword evidence="3" id="KW-1185">Reference proteome</keyword>
<reference evidence="2" key="1">
    <citation type="journal article" date="2022" name="Genome Biol. Evol.">
        <title>A New Gene Family Diagnostic for Intracellular Biomineralization of Amorphous Ca Carbonates by Cyanobacteria.</title>
        <authorList>
            <person name="Benzerara K."/>
            <person name="Duprat E."/>
            <person name="Bitard-Feildel T."/>
            <person name="Caumes G."/>
            <person name="Cassier-Chauvat C."/>
            <person name="Chauvat F."/>
            <person name="Dezi M."/>
            <person name="Diop S.I."/>
            <person name="Gaschignard G."/>
            <person name="Gorgen S."/>
            <person name="Gugger M."/>
            <person name="Lopez-Garcia P."/>
            <person name="Millet M."/>
            <person name="Skouri-Panet F."/>
            <person name="Moreira D."/>
            <person name="Callebaut I."/>
        </authorList>
    </citation>
    <scope>NUCLEOTIDE SEQUENCE</scope>
    <source>
        <strain evidence="2">G9</strain>
    </source>
</reference>